<keyword evidence="9" id="KW-1185">Reference proteome</keyword>
<reference evidence="8" key="1">
    <citation type="submission" date="2020-07" db="EMBL/GenBank/DDBJ databases">
        <title>A long reads based de novo assembly of the rainbow trout Arlee double haploid line genome.</title>
        <authorList>
            <person name="Gao G."/>
            <person name="Palti Y."/>
        </authorList>
    </citation>
    <scope>NUCLEOTIDE SEQUENCE [LARGE SCALE GENOMIC DNA]</scope>
</reference>
<proteinExistence type="inferred from homology"/>
<evidence type="ECO:0000256" key="3">
    <source>
        <dbReference type="ARBA" id="ARBA00022737"/>
    </source>
</evidence>
<evidence type="ECO:0000313" key="8">
    <source>
        <dbReference type="Ensembl" id="ENSOMYP00000092457.2"/>
    </source>
</evidence>
<keyword evidence="2" id="KW-0479">Metal-binding</keyword>
<dbReference type="InterPro" id="IPR042452">
    <property type="entry name" value="ZPR1_Znf1/2"/>
</dbReference>
<accession>A0A8C7U3C5</accession>
<evidence type="ECO:0000256" key="6">
    <source>
        <dbReference type="ARBA" id="ARBA00074960"/>
    </source>
</evidence>
<sequence>MSVIAEENVRGGSVFKEIDADDEDSQPTEIESLCMNCYQNGMTRILLTKIPFFKEIIVSSFTCPNCSWSNTEIQSAGRIQDQGITYTLNVKSKQDMNREVVKADSATTRIPELDFEIPPYTQKGCKYSLNFLLIWITIFTFQETAPEVAVKISEFIDKLKKLKEGESGFTLVIDDPSGNSFVENPFAPQKDEALSVCNYTRTPQQDAQLGIKASNEEEEEKPINDIDSMRNEVLTFNTNCPECNAPASTNMKLVQIPHFKEVIIMATNCDDCGHRTNEVKSGGATEELGTKITLHLTDVSDMSRDLLKSETCSILIPELEFELGMAAVGGKFTTLEGLLKDIKDLIVSKNPFTCGDSSTSDRTEKLKLFGQKIDMIMAGDMDVHIVLDDPAGNSYLQNIYAPDPDPEMTTEKYTRTFEQNEDLGLNDMKTEGYQK</sequence>
<dbReference type="FunFam" id="2.20.25.420:FF:000001">
    <property type="entry name" value="Zinc finger protein ZPR1"/>
    <property type="match status" value="1"/>
</dbReference>
<dbReference type="Pfam" id="PF03367">
    <property type="entry name" value="Zn_ribbon_ZPR1"/>
    <property type="match status" value="2"/>
</dbReference>
<dbReference type="Gene3D" id="2.60.120.1040">
    <property type="entry name" value="ZPR1, A/B domain"/>
    <property type="match status" value="2"/>
</dbReference>
<dbReference type="InterPro" id="IPR056180">
    <property type="entry name" value="ZPR1_jr_dom"/>
</dbReference>
<evidence type="ECO:0000256" key="1">
    <source>
        <dbReference type="ARBA" id="ARBA00008354"/>
    </source>
</evidence>
<dbReference type="GO" id="GO:0048731">
    <property type="term" value="P:system development"/>
    <property type="evidence" value="ECO:0007669"/>
    <property type="project" value="UniProtKB-ARBA"/>
</dbReference>
<reference evidence="8" key="2">
    <citation type="submission" date="2025-08" db="UniProtKB">
        <authorList>
            <consortium name="Ensembl"/>
        </authorList>
    </citation>
    <scope>IDENTIFICATION</scope>
</reference>
<comment type="similarity">
    <text evidence="1">Belongs to the ZPR1 family.</text>
</comment>
<dbReference type="Gene3D" id="2.20.25.420">
    <property type="entry name" value="ZPR1, zinc finger domain"/>
    <property type="match status" value="2"/>
</dbReference>
<dbReference type="SMART" id="SM00709">
    <property type="entry name" value="Zpr1"/>
    <property type="match status" value="2"/>
</dbReference>
<evidence type="ECO:0000259" key="7">
    <source>
        <dbReference type="SMART" id="SM00709"/>
    </source>
</evidence>
<evidence type="ECO:0000256" key="2">
    <source>
        <dbReference type="ARBA" id="ARBA00022723"/>
    </source>
</evidence>
<feature type="domain" description="Zinc finger ZPR1-type" evidence="7">
    <location>
        <begin position="238"/>
        <end position="398"/>
    </location>
</feature>
<dbReference type="GO" id="GO:0008270">
    <property type="term" value="F:zinc ion binding"/>
    <property type="evidence" value="ECO:0007669"/>
    <property type="project" value="UniProtKB-KW"/>
</dbReference>
<dbReference type="InterPro" id="IPR042451">
    <property type="entry name" value="ZPR1_A/B_dom"/>
</dbReference>
<dbReference type="FunFam" id="2.20.25.420:FF:000003">
    <property type="entry name" value="zinc finger protein ZPR1"/>
    <property type="match status" value="1"/>
</dbReference>
<dbReference type="Ensembl" id="ENSOMYT00000100576.2">
    <property type="protein sequence ID" value="ENSOMYP00000092457.2"/>
    <property type="gene ID" value="ENSOMYG00000042375.2"/>
</dbReference>
<dbReference type="Pfam" id="PF22794">
    <property type="entry name" value="jr-ZPR1"/>
    <property type="match status" value="2"/>
</dbReference>
<reference evidence="8" key="3">
    <citation type="submission" date="2025-09" db="UniProtKB">
        <authorList>
            <consortium name="Ensembl"/>
        </authorList>
    </citation>
    <scope>IDENTIFICATION</scope>
</reference>
<evidence type="ECO:0000256" key="4">
    <source>
        <dbReference type="ARBA" id="ARBA00022771"/>
    </source>
</evidence>
<keyword evidence="4" id="KW-0863">Zinc-finger</keyword>
<dbReference type="GeneTree" id="ENSGT00390000005306"/>
<dbReference type="InterPro" id="IPR040141">
    <property type="entry name" value="ZPR1"/>
</dbReference>
<evidence type="ECO:0000313" key="9">
    <source>
        <dbReference type="Proteomes" id="UP000694395"/>
    </source>
</evidence>
<dbReference type="PANTHER" id="PTHR10876:SF0">
    <property type="entry name" value="ZINC FINGER PROTEIN ZPR1"/>
    <property type="match status" value="1"/>
</dbReference>
<protein>
    <recommendedName>
        <fullName evidence="6">Zinc finger protein ZPR1</fullName>
    </recommendedName>
</protein>
<dbReference type="PANTHER" id="PTHR10876">
    <property type="entry name" value="ZINC FINGER PROTEIN ZPR1"/>
    <property type="match status" value="1"/>
</dbReference>
<name>A0A8C7U3C5_ONCMY</name>
<dbReference type="InterPro" id="IPR004457">
    <property type="entry name" value="Znf_ZPR1"/>
</dbReference>
<dbReference type="GO" id="GO:0005634">
    <property type="term" value="C:nucleus"/>
    <property type="evidence" value="ECO:0007669"/>
    <property type="project" value="TreeGrafter"/>
</dbReference>
<dbReference type="AlphaFoldDB" id="A0A8C7U3C5"/>
<dbReference type="NCBIfam" id="TIGR00310">
    <property type="entry name" value="ZPR1_znf"/>
    <property type="match status" value="2"/>
</dbReference>
<evidence type="ECO:0000256" key="5">
    <source>
        <dbReference type="ARBA" id="ARBA00022833"/>
    </source>
</evidence>
<feature type="domain" description="Zinc finger ZPR1-type" evidence="7">
    <location>
        <begin position="32"/>
        <end position="184"/>
    </location>
</feature>
<keyword evidence="3" id="KW-0677">Repeat</keyword>
<organism evidence="8 9">
    <name type="scientific">Oncorhynchus mykiss</name>
    <name type="common">Rainbow trout</name>
    <name type="synonym">Salmo gairdneri</name>
    <dbReference type="NCBI Taxonomy" id="8022"/>
    <lineage>
        <taxon>Eukaryota</taxon>
        <taxon>Metazoa</taxon>
        <taxon>Chordata</taxon>
        <taxon>Craniata</taxon>
        <taxon>Vertebrata</taxon>
        <taxon>Euteleostomi</taxon>
        <taxon>Actinopterygii</taxon>
        <taxon>Neopterygii</taxon>
        <taxon>Teleostei</taxon>
        <taxon>Protacanthopterygii</taxon>
        <taxon>Salmoniformes</taxon>
        <taxon>Salmonidae</taxon>
        <taxon>Salmoninae</taxon>
        <taxon>Oncorhynchus</taxon>
    </lineage>
</organism>
<keyword evidence="5" id="KW-0862">Zinc</keyword>
<dbReference type="Proteomes" id="UP000694395">
    <property type="component" value="Chromosome 12"/>
</dbReference>
<dbReference type="FunFam" id="2.60.120.1040:FF:000001">
    <property type="entry name" value="Zinc finger protein ZPR1"/>
    <property type="match status" value="1"/>
</dbReference>